<dbReference type="AlphaFoldDB" id="A0A1Y3ALS6"/>
<dbReference type="OrthoDB" id="6529398at2759"/>
<evidence type="ECO:0000256" key="1">
    <source>
        <dbReference type="SAM" id="MobiDB-lite"/>
    </source>
</evidence>
<gene>
    <name evidence="2" type="ORF">BLA29_004514</name>
</gene>
<keyword evidence="3" id="KW-1185">Reference proteome</keyword>
<feature type="non-terminal residue" evidence="2">
    <location>
        <position position="294"/>
    </location>
</feature>
<accession>A0A1Y3ALS6</accession>
<sequence>MKHDDDSSHSMENQTTEESSKRHEEVFPTENIDHNQYVFQKSHSERIGQYLNEILPSISKKEMNLEKLFRNYSDPFGIVESIYEELDKHETNPYLHSFICEFSQLIEIFTQQARIDQIFIPTNNVFINDVGILSKYLNLFLNEMIQINHSNLQSNNDATIALIFILFAQKIVIHNLKNSTTNNLLTIEKLIDSIPYHFAFLLQNNTATVQSKSQLQCQSLALLIIGMIEMFDGSNDNQHDDLEKFSKLLETILICQIKYMDLLYEFFRPDLNQYDDDGDENDYKILESLLCQLY</sequence>
<name>A0A1Y3ALS6_EURMA</name>
<comment type="caution">
    <text evidence="2">The sequence shown here is derived from an EMBL/GenBank/DDBJ whole genome shotgun (WGS) entry which is preliminary data.</text>
</comment>
<proteinExistence type="predicted"/>
<dbReference type="EMBL" id="MUJZ01070806">
    <property type="protein sequence ID" value="OTF69390.1"/>
    <property type="molecule type" value="Genomic_DNA"/>
</dbReference>
<reference evidence="2 3" key="1">
    <citation type="submission" date="2017-03" db="EMBL/GenBank/DDBJ databases">
        <title>Genome Survey of Euroglyphus maynei.</title>
        <authorList>
            <person name="Arlian L.G."/>
            <person name="Morgan M.S."/>
            <person name="Rider S.D."/>
        </authorList>
    </citation>
    <scope>NUCLEOTIDE SEQUENCE [LARGE SCALE GENOMIC DNA]</scope>
    <source>
        <strain evidence="2">Arlian Lab</strain>
        <tissue evidence="2">Whole body</tissue>
    </source>
</reference>
<feature type="region of interest" description="Disordered" evidence="1">
    <location>
        <begin position="1"/>
        <end position="25"/>
    </location>
</feature>
<dbReference type="Proteomes" id="UP000194236">
    <property type="component" value="Unassembled WGS sequence"/>
</dbReference>
<organism evidence="2 3">
    <name type="scientific">Euroglyphus maynei</name>
    <name type="common">Mayne's house dust mite</name>
    <dbReference type="NCBI Taxonomy" id="6958"/>
    <lineage>
        <taxon>Eukaryota</taxon>
        <taxon>Metazoa</taxon>
        <taxon>Ecdysozoa</taxon>
        <taxon>Arthropoda</taxon>
        <taxon>Chelicerata</taxon>
        <taxon>Arachnida</taxon>
        <taxon>Acari</taxon>
        <taxon>Acariformes</taxon>
        <taxon>Sarcoptiformes</taxon>
        <taxon>Astigmata</taxon>
        <taxon>Psoroptidia</taxon>
        <taxon>Analgoidea</taxon>
        <taxon>Pyroglyphidae</taxon>
        <taxon>Pyroglyphinae</taxon>
        <taxon>Euroglyphus</taxon>
    </lineage>
</organism>
<evidence type="ECO:0000313" key="2">
    <source>
        <dbReference type="EMBL" id="OTF69390.1"/>
    </source>
</evidence>
<evidence type="ECO:0000313" key="3">
    <source>
        <dbReference type="Proteomes" id="UP000194236"/>
    </source>
</evidence>
<protein>
    <submittedName>
        <fullName evidence="2">Uncharacterized protein</fullName>
    </submittedName>
</protein>